<evidence type="ECO:0000259" key="12">
    <source>
        <dbReference type="Pfam" id="PF21687"/>
    </source>
</evidence>
<evidence type="ECO:0000256" key="4">
    <source>
        <dbReference type="ARBA" id="ARBA00022475"/>
    </source>
</evidence>
<sequence>MVRQRGVALLMALWALALVGLLLPGLLAAGKVQIQSARLKEGDHVARSLLAGAERVAVTGLMSAAARTQRTFWQAMRGEVLAYRLEGADIRVELRDLNSCFNVNALAGPDSERAIEQLVYLLEHRAGGFDEPGLTAQSFAQRLADWVDSDGQMREQGMETLEAQRLTPPAIVGDQLMVDASEIDLVPPRRSGRIWRYPELCAFSDAGGWRLNANALTLRDLPLLDALFLGRVPQSLLQRLITARPSDGYRNLEALRSAVGSGSSEEAFALMTQRLVLNGSQFLLGVEIQRDGQRYRYVRHLLAEGVSRWNAHVPAQRVKMLARQNMTLWEPGVGVVF</sequence>
<evidence type="ECO:0000256" key="9">
    <source>
        <dbReference type="ARBA" id="ARBA00023136"/>
    </source>
</evidence>
<evidence type="ECO:0000256" key="1">
    <source>
        <dbReference type="ARBA" id="ARBA00004533"/>
    </source>
</evidence>
<dbReference type="GO" id="GO:0009306">
    <property type="term" value="P:protein secretion"/>
    <property type="evidence" value="ECO:0007669"/>
    <property type="project" value="InterPro"/>
</dbReference>
<dbReference type="EMBL" id="BMPO01000009">
    <property type="protein sequence ID" value="GGK07253.1"/>
    <property type="molecule type" value="Genomic_DNA"/>
</dbReference>
<evidence type="ECO:0000256" key="7">
    <source>
        <dbReference type="ARBA" id="ARBA00022927"/>
    </source>
</evidence>
<dbReference type="InterPro" id="IPR049031">
    <property type="entry name" value="T2SSK_SAM-like_1st"/>
</dbReference>
<dbReference type="GO" id="GO:0005886">
    <property type="term" value="C:plasma membrane"/>
    <property type="evidence" value="ECO:0007669"/>
    <property type="project" value="UniProtKB-SubCell"/>
</dbReference>
<keyword evidence="14" id="KW-1185">Reference proteome</keyword>
<reference evidence="13" key="2">
    <citation type="submission" date="2020-09" db="EMBL/GenBank/DDBJ databases">
        <authorList>
            <person name="Sun Q."/>
            <person name="Ohkuma M."/>
        </authorList>
    </citation>
    <scope>NUCLEOTIDE SEQUENCE</scope>
    <source>
        <strain evidence="13">JCM 30078</strain>
    </source>
</reference>
<dbReference type="Gene3D" id="1.10.40.60">
    <property type="entry name" value="EpsJ-like"/>
    <property type="match status" value="2"/>
</dbReference>
<accession>A0A917Q276</accession>
<dbReference type="InterPro" id="IPR049179">
    <property type="entry name" value="T2SSK_SAM-like_2nd"/>
</dbReference>
<dbReference type="AlphaFoldDB" id="A0A917Q276"/>
<evidence type="ECO:0000259" key="11">
    <source>
        <dbReference type="Pfam" id="PF03934"/>
    </source>
</evidence>
<evidence type="ECO:0000313" key="14">
    <source>
        <dbReference type="Proteomes" id="UP000635983"/>
    </source>
</evidence>
<evidence type="ECO:0000256" key="8">
    <source>
        <dbReference type="ARBA" id="ARBA00022989"/>
    </source>
</evidence>
<dbReference type="Gene3D" id="3.30.1300.30">
    <property type="entry name" value="GSPII I/J protein-like"/>
    <property type="match status" value="1"/>
</dbReference>
<keyword evidence="4 10" id="KW-1003">Cell membrane</keyword>
<gene>
    <name evidence="13" type="ORF">GCM10009304_36860</name>
</gene>
<dbReference type="PIRSF" id="PIRSF002786">
    <property type="entry name" value="XcpX"/>
    <property type="match status" value="1"/>
</dbReference>
<keyword evidence="3 10" id="KW-0813">Transport</keyword>
<dbReference type="SUPFAM" id="SSF158544">
    <property type="entry name" value="GspK insert domain-like"/>
    <property type="match status" value="2"/>
</dbReference>
<comment type="similarity">
    <text evidence="2 10">Belongs to the GSP K family.</text>
</comment>
<dbReference type="Pfam" id="PF03934">
    <property type="entry name" value="T2SSK"/>
    <property type="match status" value="1"/>
</dbReference>
<evidence type="ECO:0000313" key="13">
    <source>
        <dbReference type="EMBL" id="GGK07253.1"/>
    </source>
</evidence>
<dbReference type="PANTHER" id="PTHR38831:SF1">
    <property type="entry name" value="TYPE II SECRETION SYSTEM PROTEIN K-RELATED"/>
    <property type="match status" value="1"/>
</dbReference>
<dbReference type="PANTHER" id="PTHR38831">
    <property type="entry name" value="TYPE II SECRETION SYSTEM PROTEIN K"/>
    <property type="match status" value="1"/>
</dbReference>
<dbReference type="InterPro" id="IPR005628">
    <property type="entry name" value="GspK"/>
</dbReference>
<name>A0A917Q276_9PSED</name>
<dbReference type="Proteomes" id="UP000635983">
    <property type="component" value="Unassembled WGS sequence"/>
</dbReference>
<proteinExistence type="inferred from homology"/>
<keyword evidence="7" id="KW-0653">Protein transport</keyword>
<comment type="subcellular location">
    <subcellularLocation>
        <location evidence="1 10">Cell inner membrane</location>
    </subcellularLocation>
</comment>
<keyword evidence="8" id="KW-1133">Transmembrane helix</keyword>
<dbReference type="InterPro" id="IPR038072">
    <property type="entry name" value="GspK_central_sf"/>
</dbReference>
<protein>
    <recommendedName>
        <fullName evidence="10">Type II secretion system protein K</fullName>
    </recommendedName>
</protein>
<comment type="caution">
    <text evidence="13">The sequence shown here is derived from an EMBL/GenBank/DDBJ whole genome shotgun (WGS) entry which is preliminary data.</text>
</comment>
<feature type="domain" description="T2SS protein K second SAM-like" evidence="11">
    <location>
        <begin position="211"/>
        <end position="263"/>
    </location>
</feature>
<evidence type="ECO:0000256" key="2">
    <source>
        <dbReference type="ARBA" id="ARBA00007246"/>
    </source>
</evidence>
<keyword evidence="6" id="KW-0812">Transmembrane</keyword>
<keyword evidence="5 10" id="KW-0997">Cell inner membrane</keyword>
<evidence type="ECO:0000256" key="5">
    <source>
        <dbReference type="ARBA" id="ARBA00022519"/>
    </source>
</evidence>
<dbReference type="RefSeq" id="WP_229779511.1">
    <property type="nucleotide sequence ID" value="NZ_BMPO01000009.1"/>
</dbReference>
<evidence type="ECO:0000256" key="10">
    <source>
        <dbReference type="PIRNR" id="PIRNR002786"/>
    </source>
</evidence>
<dbReference type="Pfam" id="PF21687">
    <property type="entry name" value="T2SSK_1st"/>
    <property type="match status" value="1"/>
</dbReference>
<reference evidence="13" key="1">
    <citation type="journal article" date="2014" name="Int. J. Syst. Evol. Microbiol.">
        <title>Complete genome sequence of Corynebacterium casei LMG S-19264T (=DSM 44701T), isolated from a smear-ripened cheese.</title>
        <authorList>
            <consortium name="US DOE Joint Genome Institute (JGI-PGF)"/>
            <person name="Walter F."/>
            <person name="Albersmeier A."/>
            <person name="Kalinowski J."/>
            <person name="Ruckert C."/>
        </authorList>
    </citation>
    <scope>NUCLEOTIDE SEQUENCE</scope>
    <source>
        <strain evidence="13">JCM 30078</strain>
    </source>
</reference>
<feature type="domain" description="T2SS protein K first SAM-like" evidence="12">
    <location>
        <begin position="99"/>
        <end position="187"/>
    </location>
</feature>
<evidence type="ECO:0000256" key="3">
    <source>
        <dbReference type="ARBA" id="ARBA00022448"/>
    </source>
</evidence>
<evidence type="ECO:0000256" key="6">
    <source>
        <dbReference type="ARBA" id="ARBA00022692"/>
    </source>
</evidence>
<keyword evidence="9 10" id="KW-0472">Membrane</keyword>
<organism evidence="13 14">
    <name type="scientific">Pseudomonas matsuisoli</name>
    <dbReference type="NCBI Taxonomy" id="1515666"/>
    <lineage>
        <taxon>Bacteria</taxon>
        <taxon>Pseudomonadati</taxon>
        <taxon>Pseudomonadota</taxon>
        <taxon>Gammaproteobacteria</taxon>
        <taxon>Pseudomonadales</taxon>
        <taxon>Pseudomonadaceae</taxon>
        <taxon>Pseudomonas</taxon>
    </lineage>
</organism>